<dbReference type="GO" id="GO:0019898">
    <property type="term" value="C:extrinsic component of membrane"/>
    <property type="evidence" value="ECO:0007669"/>
    <property type="project" value="InterPro"/>
</dbReference>
<dbReference type="AlphaFoldDB" id="A0A014Q9Z2"/>
<dbReference type="EMBL" id="JBOK01000011">
    <property type="protein sequence ID" value="EXU80007.1"/>
    <property type="molecule type" value="Genomic_DNA"/>
</dbReference>
<evidence type="ECO:0000256" key="1">
    <source>
        <dbReference type="SAM" id="Coils"/>
    </source>
</evidence>
<proteinExistence type="predicted"/>
<dbReference type="GO" id="GO:0016787">
    <property type="term" value="F:hydrolase activity"/>
    <property type="evidence" value="ECO:0007669"/>
    <property type="project" value="UniProtKB-KW"/>
</dbReference>
<dbReference type="PANTHER" id="PTHR30438:SF2">
    <property type="entry name" value="MEMBRANE PROTEIN"/>
    <property type="match status" value="1"/>
</dbReference>
<feature type="chain" id="PRO_5001474669" evidence="2">
    <location>
        <begin position="30"/>
        <end position="359"/>
    </location>
</feature>
<dbReference type="Gene3D" id="2.40.30.170">
    <property type="match status" value="1"/>
</dbReference>
<evidence type="ECO:0000256" key="2">
    <source>
        <dbReference type="SAM" id="SignalP"/>
    </source>
</evidence>
<keyword evidence="1" id="KW-0175">Coiled coil</keyword>
<sequence length="359" mass="37894">MPIAPTTRKTLTTVAIAAALLLAAGYAWQQWQASQVDAGLASGNGRIEATEIDVATKLGGRVEEILVTEGAFVKAGEPLARMQIHTLQAQHAEAVAGKDRAEHNVAAARAQVALRESDHAAALALVTQREAELDAAQRRLARSETLAKEGASAVQELDDDRARMRSAQAALKATQAQAAAAKAAIEAAKAQVTGSVSAVTAAAATVQRIDAELDDSTLTAPRDGRVQFRLAQPGEVLGAGGKLLNLVDLSDVYMGFFLPETVAGRVALGAEVRIVLDAAPQWVIPAKVSFVASTAQFTPKTVETASERQKLMFRVKAQIDPQLLQKHLSQVKTGLPGQAWVLAEPGAQWPAHLQVKLPE</sequence>
<name>A0A014Q9Z2_9BURK</name>
<gene>
    <name evidence="3" type="ORF">AX13_02590</name>
</gene>
<evidence type="ECO:0000313" key="3">
    <source>
        <dbReference type="EMBL" id="EXU80007.1"/>
    </source>
</evidence>
<dbReference type="PANTHER" id="PTHR30438">
    <property type="entry name" value="36 KDA ANTIGEN-RELATED"/>
    <property type="match status" value="1"/>
</dbReference>
<dbReference type="SUPFAM" id="SSF111369">
    <property type="entry name" value="HlyD-like secretion proteins"/>
    <property type="match status" value="2"/>
</dbReference>
<feature type="signal peptide" evidence="2">
    <location>
        <begin position="1"/>
        <end position="29"/>
    </location>
</feature>
<dbReference type="InterPro" id="IPR030190">
    <property type="entry name" value="MacA_alpha-hairpin_sf"/>
</dbReference>
<comment type="caution">
    <text evidence="3">The sequence shown here is derived from an EMBL/GenBank/DDBJ whole genome shotgun (WGS) entry which is preliminary data.</text>
</comment>
<dbReference type="Proteomes" id="UP000020766">
    <property type="component" value="Unassembled WGS sequence"/>
</dbReference>
<dbReference type="Gene3D" id="6.10.140.1990">
    <property type="match status" value="1"/>
</dbReference>
<reference evidence="3 4" key="1">
    <citation type="submission" date="2014-01" db="EMBL/GenBank/DDBJ databases">
        <title>Interspecies Systems Biology Uncovers Metabolites Affecting C. elegans Gene Expression and Life History Traits.</title>
        <authorList>
            <person name="Watson E."/>
            <person name="Macneil L.T."/>
            <person name="Ritter A.D."/>
            <person name="Yilmaz L.S."/>
            <person name="Rosebrock A.P."/>
            <person name="Caudy A.A."/>
            <person name="Walhout A.J."/>
        </authorList>
    </citation>
    <scope>NUCLEOTIDE SEQUENCE [LARGE SCALE GENOMIC DNA]</scope>
    <source>
        <strain evidence="3 4">DA1877</strain>
    </source>
</reference>
<keyword evidence="4" id="KW-1185">Reference proteome</keyword>
<dbReference type="GO" id="GO:0005886">
    <property type="term" value="C:plasma membrane"/>
    <property type="evidence" value="ECO:0007669"/>
    <property type="project" value="TreeGrafter"/>
</dbReference>
<dbReference type="RefSeq" id="WP_043383908.1">
    <property type="nucleotide sequence ID" value="NZ_JBOK01000011.1"/>
</dbReference>
<organism evidence="3 4">
    <name type="scientific">Comamonas aquatica DA1877</name>
    <dbReference type="NCBI Taxonomy" id="1457173"/>
    <lineage>
        <taxon>Bacteria</taxon>
        <taxon>Pseudomonadati</taxon>
        <taxon>Pseudomonadota</taxon>
        <taxon>Betaproteobacteria</taxon>
        <taxon>Burkholderiales</taxon>
        <taxon>Comamonadaceae</taxon>
        <taxon>Comamonas</taxon>
    </lineage>
</organism>
<dbReference type="Gene3D" id="2.40.50.100">
    <property type="match status" value="1"/>
</dbReference>
<protein>
    <submittedName>
        <fullName evidence="3">Glycoside hydrolase family 43</fullName>
    </submittedName>
</protein>
<accession>A0A014Q9Z2</accession>
<dbReference type="GO" id="GO:1990195">
    <property type="term" value="C:macrolide transmembrane transporter complex"/>
    <property type="evidence" value="ECO:0007669"/>
    <property type="project" value="InterPro"/>
</dbReference>
<dbReference type="PATRIC" id="fig|1457173.3.peg.2189"/>
<keyword evidence="3" id="KW-0378">Hydrolase</keyword>
<dbReference type="GO" id="GO:1990961">
    <property type="term" value="P:xenobiotic detoxification by transmembrane export across the plasma membrane"/>
    <property type="evidence" value="ECO:0007669"/>
    <property type="project" value="InterPro"/>
</dbReference>
<feature type="coiled-coil region" evidence="1">
    <location>
        <begin position="126"/>
        <end position="191"/>
    </location>
</feature>
<evidence type="ECO:0000313" key="4">
    <source>
        <dbReference type="Proteomes" id="UP000020766"/>
    </source>
</evidence>
<keyword evidence="2" id="KW-0732">Signal</keyword>